<feature type="compositionally biased region" description="Basic and acidic residues" evidence="2">
    <location>
        <begin position="284"/>
        <end position="300"/>
    </location>
</feature>
<evidence type="ECO:0000256" key="2">
    <source>
        <dbReference type="SAM" id="MobiDB-lite"/>
    </source>
</evidence>
<accession>A0AB34HNU7</accession>
<dbReference type="GO" id="GO:0008270">
    <property type="term" value="F:zinc ion binding"/>
    <property type="evidence" value="ECO:0007669"/>
    <property type="project" value="UniProtKB-KW"/>
</dbReference>
<protein>
    <recommendedName>
        <fullName evidence="3">Arf-GAP domain-containing protein</fullName>
    </recommendedName>
</protein>
<dbReference type="GO" id="GO:0005737">
    <property type="term" value="C:cytoplasm"/>
    <property type="evidence" value="ECO:0007669"/>
    <property type="project" value="TreeGrafter"/>
</dbReference>
<dbReference type="InterPro" id="IPR001164">
    <property type="entry name" value="ArfGAP_dom"/>
</dbReference>
<dbReference type="PANTHER" id="PTHR46021:SF5">
    <property type="entry name" value="ARF-GAP WITH DUAL PH DOMAIN-CONTAINING PROTEIN 1"/>
    <property type="match status" value="1"/>
</dbReference>
<dbReference type="GO" id="GO:0005886">
    <property type="term" value="C:plasma membrane"/>
    <property type="evidence" value="ECO:0007669"/>
    <property type="project" value="TreeGrafter"/>
</dbReference>
<dbReference type="PROSITE" id="PS50115">
    <property type="entry name" value="ARFGAP"/>
    <property type="match status" value="1"/>
</dbReference>
<dbReference type="Proteomes" id="UP001159641">
    <property type="component" value="Unassembled WGS sequence"/>
</dbReference>
<feature type="region of interest" description="Disordered" evidence="2">
    <location>
        <begin position="209"/>
        <end position="304"/>
    </location>
</feature>
<feature type="compositionally biased region" description="Low complexity" evidence="2">
    <location>
        <begin position="680"/>
        <end position="689"/>
    </location>
</feature>
<dbReference type="GO" id="GO:0005096">
    <property type="term" value="F:GTPase activator activity"/>
    <property type="evidence" value="ECO:0007669"/>
    <property type="project" value="InterPro"/>
</dbReference>
<dbReference type="PRINTS" id="PR00405">
    <property type="entry name" value="REVINTRACTNG"/>
</dbReference>
<feature type="region of interest" description="Disordered" evidence="2">
    <location>
        <begin position="680"/>
        <end position="702"/>
    </location>
</feature>
<dbReference type="SMART" id="SM00105">
    <property type="entry name" value="ArfGap"/>
    <property type="match status" value="1"/>
</dbReference>
<dbReference type="Pfam" id="PF01412">
    <property type="entry name" value="ArfGap"/>
    <property type="match status" value="1"/>
</dbReference>
<proteinExistence type="predicted"/>
<feature type="region of interest" description="Disordered" evidence="2">
    <location>
        <begin position="120"/>
        <end position="149"/>
    </location>
</feature>
<dbReference type="SUPFAM" id="SSF57863">
    <property type="entry name" value="ArfGap/RecO-like zinc finger"/>
    <property type="match status" value="1"/>
</dbReference>
<dbReference type="InterPro" id="IPR038508">
    <property type="entry name" value="ArfGAP_dom_sf"/>
</dbReference>
<dbReference type="Gene3D" id="1.10.220.150">
    <property type="entry name" value="Arf GTPase activating protein"/>
    <property type="match status" value="1"/>
</dbReference>
<name>A0AB34HNU7_ESCRO</name>
<keyword evidence="5" id="KW-1185">Reference proteome</keyword>
<sequence length="895" mass="94734">MAERPCFVKLYETRPEGRRLPIPAKVSCKQGFRDRGQTASCWSLCARMGRMGTGPGPAAGQELLVALVQPISEFPLQWTKAVRVGPEPRSTLRAEPTSVTERCTGGLPCTGALPGARFTHHPSKWLPSSHHTEEEGGARSGAACPGPRDCRPWGGRSAVGEAGTAPRGLTSAFVHDPWDAAAPCSAFFPGGRGACPAPSPRRTRLLVRIPGAETSGLRTPQGTGRQTPCWTDSPTSQGPDLSSQQSPRRCPSPPLRASVLRAVTQGPGSFPRPGPRVPHQPRMGPEHSGRGTRPRPEREGAFQPCGPWSSVLSPLGDPRGQRPLNVWPCLPDPDWASYTLGVFICLSCSGIHRNIPQVSKVKSVRLDAWEDAQVEFMTSRGNHVARATFESKVPPFYYRPSASDCQPTHPSLATLPVPSRVTQAPDGPLLSWPVSQLLSCGSEVKGPSCDEGPSRSFLFWERRAGRPPRPRRILGSGLPGNSRPTAPGSISVCPRPALEGADADVPFHEGPGETGLGLLHQDDLVPAHWSAAVLSPDKGGPCRRGGCGRGGRLPRGTAQPLAFEQVSDVGLTARGKASCERRRVSGKQPLLLASVVRQPVRRVWPPPPGAQGPGGRRAPLLREQWIRAKYERQEFTHPERQEPYSAGEGAGTYVSAIYNAWRAASTQRQVQEFVPVPASGPVGVSGSSPTQLGRTSPHGRERGELSWAQGRCGGAAEGAPGGVTVRTWQEQAVPVPTAGALASHWAAADPLEGPCARVPPSLIARPLQLCGLPPTHTSPLAARHHPPPPGPPPGRGRRSGDPGRRSSQPLLPGWLGPLDQSPARRSVGMADDQAPGPPPPPGLLSPTRPGRVPGEAQPPQERPSHGTGADTPTAPENGDVPGRGTAGPGQGRSEV</sequence>
<keyword evidence="1" id="KW-0863">Zinc-finger</keyword>
<feature type="domain" description="Arf-GAP" evidence="3">
    <location>
        <begin position="329"/>
        <end position="406"/>
    </location>
</feature>
<evidence type="ECO:0000256" key="1">
    <source>
        <dbReference type="PROSITE-ProRule" id="PRU00288"/>
    </source>
</evidence>
<dbReference type="InterPro" id="IPR052589">
    <property type="entry name" value="Arf-GAP_dual-PH_domain"/>
</dbReference>
<dbReference type="PANTHER" id="PTHR46021">
    <property type="entry name" value="ARF-GAP WITH DUAL PH DOMAIN-CONTAINING PROTEIN 1-LIKE PROTEIN"/>
    <property type="match status" value="1"/>
</dbReference>
<feature type="compositionally biased region" description="Polar residues" evidence="2">
    <location>
        <begin position="216"/>
        <end position="241"/>
    </location>
</feature>
<keyword evidence="1" id="KW-0862">Zinc</keyword>
<feature type="region of interest" description="Disordered" evidence="2">
    <location>
        <begin position="468"/>
        <end position="487"/>
    </location>
</feature>
<keyword evidence="1" id="KW-0479">Metal-binding</keyword>
<evidence type="ECO:0000259" key="3">
    <source>
        <dbReference type="PROSITE" id="PS50115"/>
    </source>
</evidence>
<gene>
    <name evidence="4" type="ORF">J1605_019565</name>
</gene>
<comment type="caution">
    <text evidence="4">The sequence shown here is derived from an EMBL/GenBank/DDBJ whole genome shotgun (WGS) entry which is preliminary data.</text>
</comment>
<feature type="region of interest" description="Disordered" evidence="2">
    <location>
        <begin position="769"/>
        <end position="895"/>
    </location>
</feature>
<dbReference type="InterPro" id="IPR037278">
    <property type="entry name" value="ARFGAP/RecO"/>
</dbReference>
<organism evidence="4 5">
    <name type="scientific">Eschrichtius robustus</name>
    <name type="common">California gray whale</name>
    <name type="synonym">Eschrichtius gibbosus</name>
    <dbReference type="NCBI Taxonomy" id="9764"/>
    <lineage>
        <taxon>Eukaryota</taxon>
        <taxon>Metazoa</taxon>
        <taxon>Chordata</taxon>
        <taxon>Craniata</taxon>
        <taxon>Vertebrata</taxon>
        <taxon>Euteleostomi</taxon>
        <taxon>Mammalia</taxon>
        <taxon>Eutheria</taxon>
        <taxon>Laurasiatheria</taxon>
        <taxon>Artiodactyla</taxon>
        <taxon>Whippomorpha</taxon>
        <taxon>Cetacea</taxon>
        <taxon>Mysticeti</taxon>
        <taxon>Eschrichtiidae</taxon>
        <taxon>Eschrichtius</taxon>
    </lineage>
</organism>
<dbReference type="EMBL" id="JAIQCJ010001083">
    <property type="protein sequence ID" value="KAJ8792745.1"/>
    <property type="molecule type" value="Genomic_DNA"/>
</dbReference>
<dbReference type="AlphaFoldDB" id="A0AB34HNU7"/>
<evidence type="ECO:0000313" key="4">
    <source>
        <dbReference type="EMBL" id="KAJ8792745.1"/>
    </source>
</evidence>
<reference evidence="4 5" key="1">
    <citation type="submission" date="2022-11" db="EMBL/GenBank/DDBJ databases">
        <title>Whole genome sequence of Eschrichtius robustus ER-17-0199.</title>
        <authorList>
            <person name="Bruniche-Olsen A."/>
            <person name="Black A.N."/>
            <person name="Fields C.J."/>
            <person name="Walden K."/>
            <person name="Dewoody J.A."/>
        </authorList>
    </citation>
    <scope>NUCLEOTIDE SEQUENCE [LARGE SCALE GENOMIC DNA]</scope>
    <source>
        <strain evidence="4">ER-17-0199</strain>
        <tissue evidence="4">Blubber</tissue>
    </source>
</reference>
<dbReference type="GO" id="GO:0005547">
    <property type="term" value="F:phosphatidylinositol-3,4,5-trisphosphate binding"/>
    <property type="evidence" value="ECO:0007669"/>
    <property type="project" value="TreeGrafter"/>
</dbReference>
<evidence type="ECO:0000313" key="5">
    <source>
        <dbReference type="Proteomes" id="UP001159641"/>
    </source>
</evidence>
<feature type="compositionally biased region" description="Gly residues" evidence="2">
    <location>
        <begin position="884"/>
        <end position="895"/>
    </location>
</feature>